<keyword evidence="4" id="KW-1185">Reference proteome</keyword>
<evidence type="ECO:0000313" key="4">
    <source>
        <dbReference type="Proteomes" id="UP000198323"/>
    </source>
</evidence>
<keyword evidence="2" id="KW-0732">Signal</keyword>
<sequence length="272" mass="29956">MKEVIFLLLQLLLRSESVEFHLPGELWTIDQGGEALTSDSGLTPSPAAMRGSVNARNPAVVLAHSEIQAAERSALQVLTSSSSDSTLAKKASNITTSIPANQSNGRSDGNSDLDKIRNLLSNVRKAPLQQEVTSNQDTDKENGSPKQSSQGTGITNIQRNAVSKPSGFEATRGKINFLLSIISQHIVQNVIFAVIKSNTFYLLQKLVRLHPYKTITNGCSRQPGNLLIRQSKALHLAYWILCSEVCRTEGKEYSNFHQPPNDYNHSFRKRTN</sequence>
<evidence type="ECO:0000256" key="2">
    <source>
        <dbReference type="SAM" id="SignalP"/>
    </source>
</evidence>
<feature type="compositionally biased region" description="Polar residues" evidence="1">
    <location>
        <begin position="144"/>
        <end position="160"/>
    </location>
</feature>
<protein>
    <submittedName>
        <fullName evidence="3">Uncharacterized protein</fullName>
    </submittedName>
</protein>
<feature type="region of interest" description="Disordered" evidence="1">
    <location>
        <begin position="124"/>
        <end position="160"/>
    </location>
</feature>
<comment type="caution">
    <text evidence="3">The sequence shown here is derived from an EMBL/GenBank/DDBJ whole genome shotgun (WGS) entry which is preliminary data.</text>
</comment>
<feature type="chain" id="PRO_5013370841" evidence="2">
    <location>
        <begin position="18"/>
        <end position="272"/>
    </location>
</feature>
<feature type="signal peptide" evidence="2">
    <location>
        <begin position="1"/>
        <end position="17"/>
    </location>
</feature>
<dbReference type="STRING" id="9009.A0A226MFI5"/>
<organism evidence="3 4">
    <name type="scientific">Callipepla squamata</name>
    <name type="common">Scaled quail</name>
    <dbReference type="NCBI Taxonomy" id="9009"/>
    <lineage>
        <taxon>Eukaryota</taxon>
        <taxon>Metazoa</taxon>
        <taxon>Chordata</taxon>
        <taxon>Craniata</taxon>
        <taxon>Vertebrata</taxon>
        <taxon>Euteleostomi</taxon>
        <taxon>Archelosauria</taxon>
        <taxon>Archosauria</taxon>
        <taxon>Dinosauria</taxon>
        <taxon>Saurischia</taxon>
        <taxon>Theropoda</taxon>
        <taxon>Coelurosauria</taxon>
        <taxon>Aves</taxon>
        <taxon>Neognathae</taxon>
        <taxon>Galloanserae</taxon>
        <taxon>Galliformes</taxon>
        <taxon>Odontophoridae</taxon>
        <taxon>Callipepla</taxon>
    </lineage>
</organism>
<accession>A0A226MFI5</accession>
<name>A0A226MFI5_CALSU</name>
<dbReference type="AlphaFoldDB" id="A0A226MFI5"/>
<reference evidence="3 4" key="1">
    <citation type="submission" date="2016-07" db="EMBL/GenBank/DDBJ databases">
        <title>Disparate Historic Effective Population Sizes Predicted by Modern Levels of Genome Diversity for the Scaled Quail (Callipepla squamata) and the Northern Bobwhite (Colinus virginianus): Inferences from First and Second Generation Draft Genome Assemblies for Sympatric New World Quail.</title>
        <authorList>
            <person name="Oldeschulte D.L."/>
            <person name="Halley Y.A."/>
            <person name="Bhattarai E.K."/>
            <person name="Brashear W.A."/>
            <person name="Hill J."/>
            <person name="Metz R.P."/>
            <person name="Johnson C.D."/>
            <person name="Rollins D."/>
            <person name="Peterson M.J."/>
            <person name="Bickhart D.M."/>
            <person name="Decker J.E."/>
            <person name="Seabury C.M."/>
        </authorList>
    </citation>
    <scope>NUCLEOTIDE SEQUENCE [LARGE SCALE GENOMIC DNA]</scope>
    <source>
        <strain evidence="3 4">Texas</strain>
        <tissue evidence="3">Leg muscle</tissue>
    </source>
</reference>
<gene>
    <name evidence="3" type="ORF">ASZ78_003826</name>
</gene>
<dbReference type="OrthoDB" id="9394361at2759"/>
<dbReference type="EMBL" id="MCFN01001015">
    <property type="protein sequence ID" value="OXB53980.1"/>
    <property type="molecule type" value="Genomic_DNA"/>
</dbReference>
<evidence type="ECO:0000256" key="1">
    <source>
        <dbReference type="SAM" id="MobiDB-lite"/>
    </source>
</evidence>
<dbReference type="Proteomes" id="UP000198323">
    <property type="component" value="Unassembled WGS sequence"/>
</dbReference>
<proteinExistence type="predicted"/>
<evidence type="ECO:0000313" key="3">
    <source>
        <dbReference type="EMBL" id="OXB53980.1"/>
    </source>
</evidence>